<evidence type="ECO:0000313" key="3">
    <source>
        <dbReference type="EMBL" id="CKU13654.1"/>
    </source>
</evidence>
<dbReference type="Proteomes" id="UP000048600">
    <property type="component" value="Unassembled WGS sequence"/>
</dbReference>
<evidence type="ECO:0000313" key="9">
    <source>
        <dbReference type="Proteomes" id="UP000038802"/>
    </source>
</evidence>
<evidence type="ECO:0000313" key="13">
    <source>
        <dbReference type="Proteomes" id="UP000048289"/>
    </source>
</evidence>
<sequence length="140" mass="14310">MVKSGMPAKASTCTGIFGKVRPSGKRVKPGMPPSTSMRRGTDGMVSPGMWMGGMLRLSTENDGPEAPSWMVVGASAPENGPITLLPVAKSTVEINTLDVAGMTNGGGAGPPGAVENDSMTVAGMFIGGKMTRGPRSKVSW</sequence>
<evidence type="ECO:0000313" key="12">
    <source>
        <dbReference type="Proteomes" id="UP000045842"/>
    </source>
</evidence>
<reference evidence="9 10" key="2">
    <citation type="submission" date="2015-03" db="EMBL/GenBank/DDBJ databases">
        <authorList>
            <consortium name="Pathogen Informatics"/>
        </authorList>
    </citation>
    <scope>NUCLEOTIDE SEQUENCE [LARGE SCALE GENOMIC DNA]</scope>
    <source>
        <strain evidence="3 15">Bir 172</strain>
        <strain evidence="4 12">G09801536</strain>
        <strain evidence="2 13">G09901357</strain>
        <strain evidence="9">K00500041</strain>
        <strain evidence="7 11">M09401471</strain>
        <strain evidence="10">N09902308</strain>
        <strain evidence="6 14">P00601463</strain>
    </source>
</reference>
<reference evidence="5" key="1">
    <citation type="submission" date="2015-03" db="EMBL/GenBank/DDBJ databases">
        <authorList>
            <person name="Murphy D."/>
        </authorList>
    </citation>
    <scope>NUCLEOTIDE SEQUENCE [LARGE SCALE GENOMIC DNA]</scope>
    <source>
        <strain evidence="5">K00500041</strain>
    </source>
</reference>
<dbReference type="Proteomes" id="UP000048289">
    <property type="component" value="Unassembled WGS sequence"/>
</dbReference>
<dbReference type="Proteomes" id="UP000044938">
    <property type="component" value="Unassembled WGS sequence"/>
</dbReference>
<dbReference type="Proteomes" id="UP000039021">
    <property type="component" value="Unassembled WGS sequence"/>
</dbReference>
<evidence type="ECO:0000313" key="7">
    <source>
        <dbReference type="EMBL" id="COX72456.1"/>
    </source>
</evidence>
<dbReference type="EMBL" id="CSBK01001526">
    <property type="protein sequence ID" value="COY78209.1"/>
    <property type="molecule type" value="Genomic_DNA"/>
</dbReference>
<dbReference type="EMBL" id="CFOE01001201">
    <property type="protein sequence ID" value="CFE48886.1"/>
    <property type="molecule type" value="Genomic_DNA"/>
</dbReference>
<dbReference type="Proteomes" id="UP000045842">
    <property type="component" value="Unassembled WGS sequence"/>
</dbReference>
<evidence type="ECO:0000313" key="10">
    <source>
        <dbReference type="Proteomes" id="UP000039021"/>
    </source>
</evidence>
<dbReference type="EMBL" id="CSAE01001200">
    <property type="protein sequence ID" value="COX39225.1"/>
    <property type="molecule type" value="Genomic_DNA"/>
</dbReference>
<dbReference type="EMBL" id="CHKL01001117">
    <property type="protein sequence ID" value="COX70472.1"/>
    <property type="molecule type" value="Genomic_DNA"/>
</dbReference>
<accession>A0A0U0SS02</accession>
<evidence type="ECO:0000313" key="6">
    <source>
        <dbReference type="EMBL" id="COX70472.1"/>
    </source>
</evidence>
<evidence type="ECO:0000313" key="11">
    <source>
        <dbReference type="Proteomes" id="UP000044938"/>
    </source>
</evidence>
<dbReference type="Proteomes" id="UP000038802">
    <property type="component" value="Unassembled WGS sequence"/>
</dbReference>
<feature type="region of interest" description="Disordered" evidence="1">
    <location>
        <begin position="17"/>
        <end position="53"/>
    </location>
</feature>
<evidence type="ECO:0000313" key="8">
    <source>
        <dbReference type="EMBL" id="COY78209.1"/>
    </source>
</evidence>
<evidence type="ECO:0000313" key="2">
    <source>
        <dbReference type="EMBL" id="CFE48886.1"/>
    </source>
</evidence>
<gene>
    <name evidence="4" type="ORF">ERS007679_04525</name>
    <name evidence="2" type="ORF">ERS007681_04586</name>
    <name evidence="5" type="ORF">ERS007703_05173</name>
    <name evidence="7" type="ORF">ERS007720_04830</name>
    <name evidence="8" type="ORF">ERS007739_03076</name>
    <name evidence="6" type="ORF">ERS007741_04666</name>
    <name evidence="3" type="ORF">ERS027646_04521</name>
</gene>
<name>A0A0U0SS02_MYCTX</name>
<dbReference type="AlphaFoldDB" id="A0A0U0SS02"/>
<reference evidence="8" key="3">
    <citation type="submission" date="2015-03" db="EMBL/GenBank/DDBJ databases">
        <authorList>
            <consortium name="Pathogen Informatics"/>
            <person name="Murphy D."/>
        </authorList>
    </citation>
    <scope>NUCLEOTIDE SEQUENCE</scope>
    <source>
        <strain evidence="8">N09902308</strain>
    </source>
</reference>
<evidence type="ECO:0000313" key="4">
    <source>
        <dbReference type="EMBL" id="COW96940.1"/>
    </source>
</evidence>
<dbReference type="EMBL" id="CSAJ01001200">
    <property type="protein sequence ID" value="COX72456.1"/>
    <property type="molecule type" value="Genomic_DNA"/>
</dbReference>
<dbReference type="EMBL" id="CSAD01001210">
    <property type="protein sequence ID" value="COW96940.1"/>
    <property type="molecule type" value="Genomic_DNA"/>
</dbReference>
<evidence type="ECO:0000256" key="1">
    <source>
        <dbReference type="SAM" id="MobiDB-lite"/>
    </source>
</evidence>
<proteinExistence type="predicted"/>
<evidence type="ECO:0000313" key="15">
    <source>
        <dbReference type="Proteomes" id="UP000048948"/>
    </source>
</evidence>
<evidence type="ECO:0000313" key="5">
    <source>
        <dbReference type="EMBL" id="COX39225.1"/>
    </source>
</evidence>
<organism evidence="5 9">
    <name type="scientific">Mycobacterium tuberculosis</name>
    <dbReference type="NCBI Taxonomy" id="1773"/>
    <lineage>
        <taxon>Bacteria</taxon>
        <taxon>Bacillati</taxon>
        <taxon>Actinomycetota</taxon>
        <taxon>Actinomycetes</taxon>
        <taxon>Mycobacteriales</taxon>
        <taxon>Mycobacteriaceae</taxon>
        <taxon>Mycobacterium</taxon>
        <taxon>Mycobacterium tuberculosis complex</taxon>
    </lineage>
</organism>
<dbReference type="EMBL" id="CNGE01001427">
    <property type="protein sequence ID" value="CKU13654.1"/>
    <property type="molecule type" value="Genomic_DNA"/>
</dbReference>
<dbReference type="Proteomes" id="UP000048948">
    <property type="component" value="Unassembled WGS sequence"/>
</dbReference>
<evidence type="ECO:0000313" key="14">
    <source>
        <dbReference type="Proteomes" id="UP000048600"/>
    </source>
</evidence>
<protein>
    <submittedName>
        <fullName evidence="5">Uncharacterized protein</fullName>
    </submittedName>
</protein>